<name>A0A8H4N7A0_9PEZI</name>
<sequence>MATFWGATSLYWRSTGASSDSGGLLKEALKNRTSWVAAIFLLGYVGVEVALGGWIVVFMTRERDGGDFESGMVATGFWIGITVGRVLLGFVTPKIGEQLAVSIYVPAAIGFHLLFWLVPQFVASAVAVAIEGFFLGPLFPAIIVATTKVLPAHLYVSAIGFAAALGGSGAAIFPFAVGVLAQAKGVQVLQPVIVALLAAILGVWALMPRTKKKDDTEDAEEGTASVAAIVSAPAFCLGYAEQTVDVGRSGLSAAKDLVSAGKSVLILEARDRVGGRILNGYLSNGGMHGDLEEWPTWLLLKTQP</sequence>
<dbReference type="InterPro" id="IPR036259">
    <property type="entry name" value="MFS_trans_sf"/>
</dbReference>
<accession>A0A8H4N7A0</accession>
<feature type="transmembrane region" description="Helical" evidence="7">
    <location>
        <begin position="35"/>
        <end position="59"/>
    </location>
</feature>
<dbReference type="PANTHER" id="PTHR23514:SF3">
    <property type="entry name" value="BYPASS OF STOP CODON PROTEIN 6"/>
    <property type="match status" value="1"/>
</dbReference>
<feature type="transmembrane region" description="Helical" evidence="7">
    <location>
        <begin position="71"/>
        <end position="92"/>
    </location>
</feature>
<dbReference type="SUPFAM" id="SSF103473">
    <property type="entry name" value="MFS general substrate transporter"/>
    <property type="match status" value="1"/>
</dbReference>
<keyword evidence="6 7" id="KW-0472">Membrane</keyword>
<dbReference type="GO" id="GO:0012505">
    <property type="term" value="C:endomembrane system"/>
    <property type="evidence" value="ECO:0007669"/>
    <property type="project" value="UniProtKB-SubCell"/>
</dbReference>
<organism evidence="10 11">
    <name type="scientific">Botryosphaeria dothidea</name>
    <dbReference type="NCBI Taxonomy" id="55169"/>
    <lineage>
        <taxon>Eukaryota</taxon>
        <taxon>Fungi</taxon>
        <taxon>Dikarya</taxon>
        <taxon>Ascomycota</taxon>
        <taxon>Pezizomycotina</taxon>
        <taxon>Dothideomycetes</taxon>
        <taxon>Dothideomycetes incertae sedis</taxon>
        <taxon>Botryosphaeriales</taxon>
        <taxon>Botryosphaeriaceae</taxon>
        <taxon>Botryosphaeria</taxon>
    </lineage>
</organism>
<dbReference type="InterPro" id="IPR036188">
    <property type="entry name" value="FAD/NAD-bd_sf"/>
</dbReference>
<feature type="transmembrane region" description="Helical" evidence="7">
    <location>
        <begin position="124"/>
        <end position="145"/>
    </location>
</feature>
<dbReference type="GO" id="GO:0016491">
    <property type="term" value="F:oxidoreductase activity"/>
    <property type="evidence" value="ECO:0007669"/>
    <property type="project" value="InterPro"/>
</dbReference>
<dbReference type="Gene3D" id="3.50.50.60">
    <property type="entry name" value="FAD/NAD(P)-binding domain"/>
    <property type="match status" value="1"/>
</dbReference>
<keyword evidence="11" id="KW-1185">Reference proteome</keyword>
<dbReference type="Proteomes" id="UP000572817">
    <property type="component" value="Unassembled WGS sequence"/>
</dbReference>
<evidence type="ECO:0000256" key="4">
    <source>
        <dbReference type="ARBA" id="ARBA00022692"/>
    </source>
</evidence>
<evidence type="ECO:0000256" key="6">
    <source>
        <dbReference type="ARBA" id="ARBA00023136"/>
    </source>
</evidence>
<dbReference type="Pfam" id="PF01593">
    <property type="entry name" value="Amino_oxidase"/>
    <property type="match status" value="1"/>
</dbReference>
<evidence type="ECO:0000256" key="1">
    <source>
        <dbReference type="ARBA" id="ARBA00004127"/>
    </source>
</evidence>
<evidence type="ECO:0000256" key="2">
    <source>
        <dbReference type="ARBA" id="ARBA00008335"/>
    </source>
</evidence>
<keyword evidence="3" id="KW-0813">Transport</keyword>
<dbReference type="FunFam" id="1.20.1250.20:FF:000286">
    <property type="entry name" value="MFS efflux transporter"/>
    <property type="match status" value="1"/>
</dbReference>
<comment type="caution">
    <text evidence="10">The sequence shown here is derived from an EMBL/GenBank/DDBJ whole genome shotgun (WGS) entry which is preliminary data.</text>
</comment>
<evidence type="ECO:0000256" key="7">
    <source>
        <dbReference type="SAM" id="Phobius"/>
    </source>
</evidence>
<keyword evidence="5 7" id="KW-1133">Transmembrane helix</keyword>
<dbReference type="SUPFAM" id="SSF51905">
    <property type="entry name" value="FAD/NAD(P)-binding domain"/>
    <property type="match status" value="1"/>
</dbReference>
<dbReference type="GO" id="GO:0016020">
    <property type="term" value="C:membrane"/>
    <property type="evidence" value="ECO:0007669"/>
    <property type="project" value="TreeGrafter"/>
</dbReference>
<evidence type="ECO:0000313" key="9">
    <source>
        <dbReference type="EMBL" id="KAF4301940.1"/>
    </source>
</evidence>
<protein>
    <submittedName>
        <fullName evidence="10">Major facilitator superfamily</fullName>
    </submittedName>
</protein>
<dbReference type="OrthoDB" id="413079at2759"/>
<dbReference type="InterPro" id="IPR051788">
    <property type="entry name" value="MFS_Transporter"/>
</dbReference>
<dbReference type="InterPro" id="IPR011701">
    <property type="entry name" value="MFS"/>
</dbReference>
<evidence type="ECO:0000256" key="5">
    <source>
        <dbReference type="ARBA" id="ARBA00022989"/>
    </source>
</evidence>
<evidence type="ECO:0000256" key="3">
    <source>
        <dbReference type="ARBA" id="ARBA00022448"/>
    </source>
</evidence>
<evidence type="ECO:0000313" key="11">
    <source>
        <dbReference type="Proteomes" id="UP000572817"/>
    </source>
</evidence>
<dbReference type="EMBL" id="WWBZ02000040">
    <property type="protein sequence ID" value="KAF4305322.1"/>
    <property type="molecule type" value="Genomic_DNA"/>
</dbReference>
<dbReference type="EMBL" id="WWBZ02000073">
    <property type="protein sequence ID" value="KAF4301940.1"/>
    <property type="molecule type" value="Genomic_DNA"/>
</dbReference>
<dbReference type="PANTHER" id="PTHR23514">
    <property type="entry name" value="BYPASS OF STOP CODON PROTEIN 6"/>
    <property type="match status" value="1"/>
</dbReference>
<feature type="transmembrane region" description="Helical" evidence="7">
    <location>
        <begin position="99"/>
        <end position="118"/>
    </location>
</feature>
<reference evidence="10 11" key="1">
    <citation type="submission" date="2020-04" db="EMBL/GenBank/DDBJ databases">
        <title>Genome Assembly and Annotation of Botryosphaeria dothidea sdau 11-99, a Latent Pathogen of Apple Fruit Ring Rot in China.</title>
        <authorList>
            <person name="Yu C."/>
            <person name="Diao Y."/>
            <person name="Lu Q."/>
            <person name="Zhao J."/>
            <person name="Cui S."/>
            <person name="Peng C."/>
            <person name="He B."/>
            <person name="Liu H."/>
        </authorList>
    </citation>
    <scope>NUCLEOTIDE SEQUENCE [LARGE SCALE GENOMIC DNA]</scope>
    <source>
        <strain evidence="11">sdau11-99</strain>
        <strain evidence="10">Sdau11-99</strain>
    </source>
</reference>
<keyword evidence="4 7" id="KW-0812">Transmembrane</keyword>
<dbReference type="InterPro" id="IPR002937">
    <property type="entry name" value="Amino_oxidase"/>
</dbReference>
<evidence type="ECO:0000313" key="10">
    <source>
        <dbReference type="EMBL" id="KAF4305322.1"/>
    </source>
</evidence>
<dbReference type="Pfam" id="PF07690">
    <property type="entry name" value="MFS_1"/>
    <property type="match status" value="1"/>
</dbReference>
<dbReference type="GO" id="GO:0022857">
    <property type="term" value="F:transmembrane transporter activity"/>
    <property type="evidence" value="ECO:0007669"/>
    <property type="project" value="InterPro"/>
</dbReference>
<proteinExistence type="inferred from homology"/>
<dbReference type="Gene3D" id="1.20.1250.20">
    <property type="entry name" value="MFS general substrate transporter like domains"/>
    <property type="match status" value="1"/>
</dbReference>
<feature type="transmembrane region" description="Helical" evidence="7">
    <location>
        <begin position="188"/>
        <end position="207"/>
    </location>
</feature>
<evidence type="ECO:0000259" key="8">
    <source>
        <dbReference type="Pfam" id="PF01593"/>
    </source>
</evidence>
<comment type="similarity">
    <text evidence="2">Belongs to the major facilitator superfamily.</text>
</comment>
<dbReference type="AlphaFoldDB" id="A0A8H4N7A0"/>
<gene>
    <name evidence="10" type="ORF">GTA08_BOTSDO06323</name>
    <name evidence="9" type="ORF">GTA08_BOTSDO10176</name>
</gene>
<feature type="domain" description="Amine oxidase" evidence="8">
    <location>
        <begin position="249"/>
        <end position="279"/>
    </location>
</feature>
<feature type="transmembrane region" description="Helical" evidence="7">
    <location>
        <begin position="152"/>
        <end position="176"/>
    </location>
</feature>
<comment type="subcellular location">
    <subcellularLocation>
        <location evidence="1">Endomembrane system</location>
        <topology evidence="1">Multi-pass membrane protein</topology>
    </subcellularLocation>
</comment>